<dbReference type="Proteomes" id="UP000005238">
    <property type="component" value="Unassembled WGS sequence"/>
</dbReference>
<dbReference type="InterPro" id="IPR046985">
    <property type="entry name" value="IP5"/>
</dbReference>
<protein>
    <recommendedName>
        <fullName evidence="1">Inositol polyphosphate-related phosphatase domain-containing protein</fullName>
    </recommendedName>
</protein>
<keyword evidence="3" id="KW-1185">Reference proteome</keyword>
<feature type="domain" description="Inositol polyphosphate-related phosphatase" evidence="1">
    <location>
        <begin position="180"/>
        <end position="640"/>
    </location>
</feature>
<dbReference type="eggNOG" id="KOG0565">
    <property type="taxonomic scope" value="Eukaryota"/>
</dbReference>
<evidence type="ECO:0000313" key="3">
    <source>
        <dbReference type="Proteomes" id="UP000005238"/>
    </source>
</evidence>
<sequence>MPSLLGLRLGRFDPAATKPSRGWCNEIPLDDSDAEAEWEEYIRRQGSLGSNQFDDNESLASLKIEEASEEAIEDEIEKSQRDEMISPSARTFVPNAPVLSFHSRPVRVSKTEEDARVFTDDFVTGNNAVHDGIGEVGAGEEETETEVSVINTEEPLDDFDDTLIFALTPETCPGPPPPKIPLRIFVATWNMAAEDPFAHRRRGQYIGDEQAADTLRELLPLGYDVYVIGTQEKVTKHLDAAVLARLKQQPTLDNPLPADQAYQRLALTSKRRWRRSRRREGELRHQRTYESSDLESSLTSFCGSDVNCSPKSLSAYSIHSPSASFSCGDDAPHTVLDTADGTPGCSWWGKRHEKEIRGHGDHALIRRKSTGLAVYYARHLHGRIEAVAAGSHKFNGSKGGIAVTIRIAGDPQTLTFVNCHLEANRIERRRRQLDKLARELPRSLSLTKDSSATLAACSDHVVWMGDFNYRIKSLDGDEVLQWLSAGRLQELHDSYDSMADDLLHVPGLKAFREPAKWPTFYPTYKKVACRSRLPLSGSTTGTGRDTRWASHVYQTTFREPFYKGGRVRERVPGWCDRILYCSRAWGDSLSVEQVACSDASRGSSSFSPEPVRDNYRALNDELRGSDHSPVSCTFLWSIQR</sequence>
<evidence type="ECO:0000259" key="1">
    <source>
        <dbReference type="SMART" id="SM00128"/>
    </source>
</evidence>
<dbReference type="PANTHER" id="PTHR11200:SF297">
    <property type="entry name" value="INOSITOL POLYPHOSPHATE-RELATED PHOSPHATASE DOMAIN-CONTAINING PROTEIN"/>
    <property type="match status" value="1"/>
</dbReference>
<dbReference type="VEuPathDB" id="FungiDB:KRP22_2130"/>
<organism evidence="2 3">
    <name type="scientific">Phytophthora ramorum</name>
    <name type="common">Sudden oak death agent</name>
    <dbReference type="NCBI Taxonomy" id="164328"/>
    <lineage>
        <taxon>Eukaryota</taxon>
        <taxon>Sar</taxon>
        <taxon>Stramenopiles</taxon>
        <taxon>Oomycota</taxon>
        <taxon>Peronosporomycetes</taxon>
        <taxon>Peronosporales</taxon>
        <taxon>Peronosporaceae</taxon>
        <taxon>Phytophthora</taxon>
    </lineage>
</organism>
<dbReference type="InterPro" id="IPR000300">
    <property type="entry name" value="IPPc"/>
</dbReference>
<proteinExistence type="predicted"/>
<dbReference type="SUPFAM" id="SSF56219">
    <property type="entry name" value="DNase I-like"/>
    <property type="match status" value="1"/>
</dbReference>
<reference evidence="3" key="1">
    <citation type="journal article" date="2006" name="Science">
        <title>Phytophthora genome sequences uncover evolutionary origins and mechanisms of pathogenesis.</title>
        <authorList>
            <person name="Tyler B.M."/>
            <person name="Tripathy S."/>
            <person name="Zhang X."/>
            <person name="Dehal P."/>
            <person name="Jiang R.H."/>
            <person name="Aerts A."/>
            <person name="Arredondo F.D."/>
            <person name="Baxter L."/>
            <person name="Bensasson D."/>
            <person name="Beynon J.L."/>
            <person name="Chapman J."/>
            <person name="Damasceno C.M."/>
            <person name="Dorrance A.E."/>
            <person name="Dou D."/>
            <person name="Dickerman A.W."/>
            <person name="Dubchak I.L."/>
            <person name="Garbelotto M."/>
            <person name="Gijzen M."/>
            <person name="Gordon S.G."/>
            <person name="Govers F."/>
            <person name="Grunwald N.J."/>
            <person name="Huang W."/>
            <person name="Ivors K.L."/>
            <person name="Jones R.W."/>
            <person name="Kamoun S."/>
            <person name="Krampis K."/>
            <person name="Lamour K.H."/>
            <person name="Lee M.K."/>
            <person name="McDonald W.H."/>
            <person name="Medina M."/>
            <person name="Meijer H.J."/>
            <person name="Nordberg E.K."/>
            <person name="Maclean D.J."/>
            <person name="Ospina-Giraldo M.D."/>
            <person name="Morris P.F."/>
            <person name="Phuntumart V."/>
            <person name="Putnam N.H."/>
            <person name="Rash S."/>
            <person name="Rose J.K."/>
            <person name="Sakihama Y."/>
            <person name="Salamov A.A."/>
            <person name="Savidor A."/>
            <person name="Scheuring C.F."/>
            <person name="Smith B.M."/>
            <person name="Sobral B.W."/>
            <person name="Terry A."/>
            <person name="Torto-Alalibo T.A."/>
            <person name="Win J."/>
            <person name="Xu Z."/>
            <person name="Zhang H."/>
            <person name="Grigoriev I.V."/>
            <person name="Rokhsar D.S."/>
            <person name="Boore J.L."/>
        </authorList>
    </citation>
    <scope>NUCLEOTIDE SEQUENCE [LARGE SCALE GENOMIC DNA]</scope>
    <source>
        <strain evidence="3">Pr102</strain>
    </source>
</reference>
<dbReference type="EMBL" id="DS566100">
    <property type="status" value="NOT_ANNOTATED_CDS"/>
    <property type="molecule type" value="Genomic_DNA"/>
</dbReference>
<dbReference type="PANTHER" id="PTHR11200">
    <property type="entry name" value="INOSITOL 5-PHOSPHATASE"/>
    <property type="match status" value="1"/>
</dbReference>
<dbReference type="OMA" id="TGRDTRW"/>
<dbReference type="InterPro" id="IPR036691">
    <property type="entry name" value="Endo/exonu/phosph_ase_sf"/>
</dbReference>
<evidence type="ECO:0000313" key="2">
    <source>
        <dbReference type="EnsemblProtists" id="Phyra84094"/>
    </source>
</evidence>
<dbReference type="Gene3D" id="3.60.10.10">
    <property type="entry name" value="Endonuclease/exonuclease/phosphatase"/>
    <property type="match status" value="1"/>
</dbReference>
<dbReference type="InParanoid" id="H3H1H7"/>
<dbReference type="SMART" id="SM00128">
    <property type="entry name" value="IPPc"/>
    <property type="match status" value="1"/>
</dbReference>
<dbReference type="Pfam" id="PF22669">
    <property type="entry name" value="Exo_endo_phos2"/>
    <property type="match status" value="1"/>
</dbReference>
<dbReference type="AlphaFoldDB" id="H3H1H7"/>
<dbReference type="EnsemblProtists" id="Phyra84094">
    <property type="protein sequence ID" value="Phyra84094"/>
    <property type="gene ID" value="Phyra84094"/>
</dbReference>
<reference evidence="2" key="2">
    <citation type="submission" date="2015-06" db="UniProtKB">
        <authorList>
            <consortium name="EnsemblProtists"/>
        </authorList>
    </citation>
    <scope>IDENTIFICATION</scope>
    <source>
        <strain evidence="2">Pr102</strain>
    </source>
</reference>
<dbReference type="HOGENOM" id="CLU_037077_0_0_1"/>
<dbReference type="STRING" id="164328.H3H1H7"/>
<dbReference type="GO" id="GO:0004439">
    <property type="term" value="F:phosphatidylinositol-4,5-bisphosphate 5-phosphatase activity"/>
    <property type="evidence" value="ECO:0000318"/>
    <property type="project" value="GO_Central"/>
</dbReference>
<dbReference type="VEuPathDB" id="FungiDB:KRP23_4645"/>
<dbReference type="GO" id="GO:0046856">
    <property type="term" value="P:phosphatidylinositol dephosphorylation"/>
    <property type="evidence" value="ECO:0007669"/>
    <property type="project" value="InterPro"/>
</dbReference>
<name>H3H1H7_PHYRM</name>
<accession>H3H1H7</accession>